<evidence type="ECO:0000256" key="8">
    <source>
        <dbReference type="ARBA" id="ARBA00031423"/>
    </source>
</evidence>
<dbReference type="NCBIfam" id="NF011080">
    <property type="entry name" value="PRK14508.1-3"/>
    <property type="match status" value="1"/>
</dbReference>
<dbReference type="OrthoDB" id="9763489at2"/>
<proteinExistence type="inferred from homology"/>
<reference evidence="11 12" key="1">
    <citation type="journal article" date="2012" name="J. Bacteriol.">
        <title>Complete genome sequences of Methylophaga sp. strain JAM1 and Methylophaga sp. strain JAM7.</title>
        <authorList>
            <person name="Villeneuve C."/>
            <person name="Martineau C."/>
            <person name="Mauffrey F."/>
            <person name="Villemur R."/>
        </authorList>
    </citation>
    <scope>NUCLEOTIDE SEQUENCE [LARGE SCALE GENOMIC DNA]</scope>
    <source>
        <strain evidence="11 12">JAM7</strain>
    </source>
</reference>
<dbReference type="InterPro" id="IPR017853">
    <property type="entry name" value="GH"/>
</dbReference>
<evidence type="ECO:0000256" key="2">
    <source>
        <dbReference type="ARBA" id="ARBA00005684"/>
    </source>
</evidence>
<dbReference type="EC" id="2.4.1.25" evidence="3 10"/>
<keyword evidence="5 10" id="KW-0328">Glycosyltransferase</keyword>
<evidence type="ECO:0000256" key="7">
    <source>
        <dbReference type="ARBA" id="ARBA00023277"/>
    </source>
</evidence>
<comment type="similarity">
    <text evidence="2 10">Belongs to the disproportionating enzyme family.</text>
</comment>
<dbReference type="HOGENOM" id="CLU_014132_1_0_6"/>
<dbReference type="AlphaFoldDB" id="I1YGX0"/>
<evidence type="ECO:0000313" key="12">
    <source>
        <dbReference type="Proteomes" id="UP000009145"/>
    </source>
</evidence>
<dbReference type="KEGG" id="mec:Q7C_1001"/>
<evidence type="ECO:0000256" key="1">
    <source>
        <dbReference type="ARBA" id="ARBA00000439"/>
    </source>
</evidence>
<name>I1YGX0_METFJ</name>
<dbReference type="PANTHER" id="PTHR32438">
    <property type="entry name" value="4-ALPHA-GLUCANOTRANSFERASE DPE1, CHLOROPLASTIC/AMYLOPLASTIC"/>
    <property type="match status" value="1"/>
</dbReference>
<evidence type="ECO:0000256" key="5">
    <source>
        <dbReference type="ARBA" id="ARBA00022676"/>
    </source>
</evidence>
<dbReference type="GO" id="GO:0005975">
    <property type="term" value="P:carbohydrate metabolic process"/>
    <property type="evidence" value="ECO:0007669"/>
    <property type="project" value="InterPro"/>
</dbReference>
<keyword evidence="6 10" id="KW-0808">Transferase</keyword>
<evidence type="ECO:0000256" key="6">
    <source>
        <dbReference type="ARBA" id="ARBA00022679"/>
    </source>
</evidence>
<evidence type="ECO:0000256" key="4">
    <source>
        <dbReference type="ARBA" id="ARBA00020295"/>
    </source>
</evidence>
<sequence>MRSASIFEDRRCGVLLHVTSLPSANLGNDAYRFVDFLHEAGVTLWQMLPLGPTHSDGSPYQCLSAHAGNIDFLSVQKIREQSWADPEELSAGKIPSIIALACRQFHLNATATQKQAFDSFCQAQSYWLEDYILYREIRHLNHSTAWFDWPDPLRDRDPAALAQLREQRADSLRIRRFGQFLFYCQWQALKNYANERGVSLFGDMPIFVAHDSADVWAEPALFTLTASGDAEAVAGVPPDYFSETGQRWGNPLYRWQQHIDTGFDWWRRRLKTQLGWFDLIRIDHFRGFEACWEIPAECETAIEGQWVKSPGESLFKSLVTEFGELPLVAEDLGIITDDVNRLREKFAMPGMKILQFAFGGDASNPYLPHNHTPDSVTYTGTHDNDTTLGWYQTLDDGARSHLHTYAGHTNESMPWLLVRMALQSVSRLTVLPMQDVLALDGNHRMNTPGTIEGNWSWRFNWKQVSPEAAATLRHLIDLYGRNPILKSLT</sequence>
<accession>I1YGX0</accession>
<dbReference type="NCBIfam" id="TIGR00217">
    <property type="entry name" value="malQ"/>
    <property type="match status" value="1"/>
</dbReference>
<dbReference type="Proteomes" id="UP000009145">
    <property type="component" value="Chromosome"/>
</dbReference>
<dbReference type="InterPro" id="IPR003385">
    <property type="entry name" value="Glyco_hydro_77"/>
</dbReference>
<protein>
    <recommendedName>
        <fullName evidence="4 10">4-alpha-glucanotransferase</fullName>
        <ecNumber evidence="3 10">2.4.1.25</ecNumber>
    </recommendedName>
    <alternativeName>
        <fullName evidence="8 10">Amylomaltase</fullName>
    </alternativeName>
    <alternativeName>
        <fullName evidence="9 10">Disproportionating enzyme</fullName>
    </alternativeName>
</protein>
<gene>
    <name evidence="11" type="ordered locus">Q7C_1001</name>
</gene>
<evidence type="ECO:0000256" key="3">
    <source>
        <dbReference type="ARBA" id="ARBA00012560"/>
    </source>
</evidence>
<dbReference type="Gene3D" id="3.20.20.80">
    <property type="entry name" value="Glycosidases"/>
    <property type="match status" value="1"/>
</dbReference>
<keyword evidence="7 10" id="KW-0119">Carbohydrate metabolism</keyword>
<dbReference type="EMBL" id="CP003380">
    <property type="protein sequence ID" value="AFJ02163.1"/>
    <property type="molecule type" value="Genomic_DNA"/>
</dbReference>
<keyword evidence="12" id="KW-1185">Reference proteome</keyword>
<comment type="catalytic activity">
    <reaction evidence="1 10">
        <text>Transfers a segment of a (1-&gt;4)-alpha-D-glucan to a new position in an acceptor, which may be glucose or a (1-&gt;4)-alpha-D-glucan.</text>
        <dbReference type="EC" id="2.4.1.25"/>
    </reaction>
</comment>
<organism evidence="11 12">
    <name type="scientific">Methylophaga frappieri (strain ATCC BAA-2434 / DSM 25690 / JAM7)</name>
    <dbReference type="NCBI Taxonomy" id="754477"/>
    <lineage>
        <taxon>Bacteria</taxon>
        <taxon>Pseudomonadati</taxon>
        <taxon>Pseudomonadota</taxon>
        <taxon>Gammaproteobacteria</taxon>
        <taxon>Thiotrichales</taxon>
        <taxon>Piscirickettsiaceae</taxon>
        <taxon>Methylophaga</taxon>
    </lineage>
</organism>
<evidence type="ECO:0000313" key="11">
    <source>
        <dbReference type="EMBL" id="AFJ02163.1"/>
    </source>
</evidence>
<evidence type="ECO:0000256" key="10">
    <source>
        <dbReference type="RuleBase" id="RU361207"/>
    </source>
</evidence>
<dbReference type="Pfam" id="PF02446">
    <property type="entry name" value="Glyco_hydro_77"/>
    <property type="match status" value="1"/>
</dbReference>
<dbReference type="PATRIC" id="fig|754477.3.peg.985"/>
<evidence type="ECO:0000256" key="9">
    <source>
        <dbReference type="ARBA" id="ARBA00031501"/>
    </source>
</evidence>
<dbReference type="SUPFAM" id="SSF51445">
    <property type="entry name" value="(Trans)glycosidases"/>
    <property type="match status" value="1"/>
</dbReference>
<dbReference type="STRING" id="754477.Q7C_1001"/>
<dbReference type="GO" id="GO:0004134">
    <property type="term" value="F:4-alpha-glucanotransferase activity"/>
    <property type="evidence" value="ECO:0007669"/>
    <property type="project" value="UniProtKB-EC"/>
</dbReference>
<dbReference type="RefSeq" id="WP_014703583.1">
    <property type="nucleotide sequence ID" value="NC_017856.1"/>
</dbReference>
<dbReference type="eggNOG" id="COG1640">
    <property type="taxonomic scope" value="Bacteria"/>
</dbReference>
<dbReference type="PANTHER" id="PTHR32438:SF5">
    <property type="entry name" value="4-ALPHA-GLUCANOTRANSFERASE DPE1, CHLOROPLASTIC_AMYLOPLASTIC"/>
    <property type="match status" value="1"/>
</dbReference>